<evidence type="ECO:0000313" key="1">
    <source>
        <dbReference type="EMBL" id="SUJ26386.1"/>
    </source>
</evidence>
<dbReference type="InterPro" id="IPR025518">
    <property type="entry name" value="DUF4406"/>
</dbReference>
<dbReference type="Proteomes" id="UP000254893">
    <property type="component" value="Unassembled WGS sequence"/>
</dbReference>
<proteinExistence type="predicted"/>
<reference evidence="1 2" key="1">
    <citation type="submission" date="2018-06" db="EMBL/GenBank/DDBJ databases">
        <authorList>
            <consortium name="Pathogen Informatics"/>
            <person name="Doyle S."/>
        </authorList>
    </citation>
    <scope>NUCLEOTIDE SEQUENCE [LARGE SCALE GENOMIC DNA]</scope>
    <source>
        <strain evidence="1 2">NCTC11388</strain>
    </source>
</reference>
<dbReference type="Pfam" id="PF14359">
    <property type="entry name" value="DUF4406"/>
    <property type="match status" value="1"/>
</dbReference>
<evidence type="ECO:0000313" key="2">
    <source>
        <dbReference type="Proteomes" id="UP000254893"/>
    </source>
</evidence>
<accession>A0A380CRW1</accession>
<sequence length="153" mass="17516">MKAPTIISKHYGTTEADIMNIQRIMTDNLFNKVVSYYKAELNKLHNRPGSPDIKIVYIGGQFTRRNYVKPEVRFSDHKEQFKALADKLIKEGYVVINACDLISQDEEIETAIRICIALMGFADFIAMIKDLDTESITIETSIAYQLNIPIAYY</sequence>
<dbReference type="EMBL" id="UGYW01000002">
    <property type="protein sequence ID" value="SUJ26386.1"/>
    <property type="molecule type" value="Genomic_DNA"/>
</dbReference>
<dbReference type="RefSeq" id="WP_115171316.1">
    <property type="nucleotide sequence ID" value="NZ_UGYW01000002.1"/>
</dbReference>
<dbReference type="AlphaFoldDB" id="A0A380CRW1"/>
<name>A0A380CRW1_SPHSI</name>
<protein>
    <submittedName>
        <fullName evidence="1">Uncharacterized protein</fullName>
    </submittedName>
</protein>
<organism evidence="1 2">
    <name type="scientific">Sphingobacterium spiritivorum</name>
    <name type="common">Flavobacterium spiritivorum</name>
    <dbReference type="NCBI Taxonomy" id="258"/>
    <lineage>
        <taxon>Bacteria</taxon>
        <taxon>Pseudomonadati</taxon>
        <taxon>Bacteroidota</taxon>
        <taxon>Sphingobacteriia</taxon>
        <taxon>Sphingobacteriales</taxon>
        <taxon>Sphingobacteriaceae</taxon>
        <taxon>Sphingobacterium</taxon>
    </lineage>
</organism>
<gene>
    <name evidence="1" type="ORF">NCTC11388_03950</name>
</gene>